<gene>
    <name evidence="2" type="ORF">BACPEC_02450</name>
</gene>
<evidence type="ECO:0000313" key="3">
    <source>
        <dbReference type="Proteomes" id="UP000003136"/>
    </source>
</evidence>
<dbReference type="Proteomes" id="UP000003136">
    <property type="component" value="Unassembled WGS sequence"/>
</dbReference>
<dbReference type="InterPro" id="IPR046981">
    <property type="entry name" value="G1P_cyt_trans"/>
</dbReference>
<dbReference type="Pfam" id="PF00483">
    <property type="entry name" value="NTP_transferase"/>
    <property type="match status" value="1"/>
</dbReference>
<dbReference type="PANTHER" id="PTHR47183">
    <property type="entry name" value="GLUCOSE-1-PHOSPHATE CYTIDYLYLTRANSFERASE-RELATED"/>
    <property type="match status" value="1"/>
</dbReference>
<feature type="domain" description="Nucleotidyl transferase" evidence="1">
    <location>
        <begin position="2"/>
        <end position="231"/>
    </location>
</feature>
<dbReference type="STRING" id="483218.BACPEC_02450"/>
<dbReference type="eggNOG" id="COG1208">
    <property type="taxonomic scope" value="Bacteria"/>
</dbReference>
<name>B7AUQ2_9FIRM</name>
<accession>B7AUQ2</accession>
<dbReference type="SUPFAM" id="SSF53448">
    <property type="entry name" value="Nucleotide-diphospho-sugar transferases"/>
    <property type="match status" value="1"/>
</dbReference>
<evidence type="ECO:0000313" key="2">
    <source>
        <dbReference type="EMBL" id="EEC55943.1"/>
    </source>
</evidence>
<dbReference type="EMBL" id="ABVQ01000037">
    <property type="protein sequence ID" value="EEC55943.1"/>
    <property type="molecule type" value="Genomic_DNA"/>
</dbReference>
<reference evidence="2 3" key="2">
    <citation type="submission" date="2008-11" db="EMBL/GenBank/DDBJ databases">
        <authorList>
            <person name="Fulton L."/>
            <person name="Clifton S."/>
            <person name="Fulton B."/>
            <person name="Xu J."/>
            <person name="Minx P."/>
            <person name="Pepin K.H."/>
            <person name="Johnson M."/>
            <person name="Bhonagiri V."/>
            <person name="Nash W.E."/>
            <person name="Mardis E.R."/>
            <person name="Wilson R.K."/>
        </authorList>
    </citation>
    <scope>NUCLEOTIDE SEQUENCE [LARGE SCALE GENOMIC DNA]</scope>
    <source>
        <strain evidence="2 3">ATCC 43243</strain>
    </source>
</reference>
<dbReference type="HOGENOM" id="CLU_029499_10_0_9"/>
<dbReference type="CDD" id="cd02524">
    <property type="entry name" value="G1P_cytidylyltransferase"/>
    <property type="match status" value="1"/>
</dbReference>
<dbReference type="AlphaFoldDB" id="B7AUQ2"/>
<protein>
    <recommendedName>
        <fullName evidence="1">Nucleotidyl transferase domain-containing protein</fullName>
    </recommendedName>
</protein>
<dbReference type="NCBIfam" id="TIGR02623">
    <property type="entry name" value="G1P_cyt_trans"/>
    <property type="match status" value="1"/>
</dbReference>
<evidence type="ECO:0000259" key="1">
    <source>
        <dbReference type="Pfam" id="PF00483"/>
    </source>
</evidence>
<dbReference type="InterPro" id="IPR005835">
    <property type="entry name" value="NTP_transferase_dom"/>
</dbReference>
<sequence length="259" mass="29789">MKVVILAGGFGTRISEESHLKPKPMIEIGGKPILWHIMKEYAHYGFDEFIICCGYKQYVIKEWFADYYLHNSDITFDFTKGGEMTVHNNKTEPWKVTLIDTGLNTMTGGRVKRIQQYVGDETFMLTYGDGVCDVDINKLLEFHRSHGKIATMTAVSVGQRFGVLDIDSSNTINSFREKDDVDGSRINAGYMVLEPAIFDYIAGDDTVFEQEPLRRMAQMGELKAYMHNGFWQCMDTKREMEKLEELWQSGKAPWKSWND</sequence>
<dbReference type="Gene3D" id="3.90.550.10">
    <property type="entry name" value="Spore Coat Polysaccharide Biosynthesis Protein SpsA, Chain A"/>
    <property type="match status" value="1"/>
</dbReference>
<reference evidence="2 3" key="1">
    <citation type="submission" date="2008-11" db="EMBL/GenBank/DDBJ databases">
        <title>Draft genome sequence of Bacteroides pectinophilus (ATCC 43243).</title>
        <authorList>
            <person name="Sudarsanam P."/>
            <person name="Ley R."/>
            <person name="Guruge J."/>
            <person name="Turnbaugh P.J."/>
            <person name="Mahowald M."/>
            <person name="Liep D."/>
            <person name="Gordon J."/>
        </authorList>
    </citation>
    <scope>NUCLEOTIDE SEQUENCE [LARGE SCALE GENOMIC DNA]</scope>
    <source>
        <strain evidence="2 3">ATCC 43243</strain>
    </source>
</reference>
<keyword evidence="3" id="KW-1185">Reference proteome</keyword>
<dbReference type="PANTHER" id="PTHR47183:SF1">
    <property type="entry name" value="GLUCOSE-1-PHOSPHATE CYTIDYLYLTRANSFERASE"/>
    <property type="match status" value="1"/>
</dbReference>
<dbReference type="GO" id="GO:0009243">
    <property type="term" value="P:O antigen biosynthetic process"/>
    <property type="evidence" value="ECO:0007669"/>
    <property type="project" value="InterPro"/>
</dbReference>
<organism evidence="2 3">
    <name type="scientific">[Bacteroides] pectinophilus ATCC 43243</name>
    <dbReference type="NCBI Taxonomy" id="483218"/>
    <lineage>
        <taxon>Bacteria</taxon>
        <taxon>Bacillati</taxon>
        <taxon>Bacillota</taxon>
        <taxon>Clostridia</taxon>
        <taxon>Eubacteriales</taxon>
    </lineage>
</organism>
<comment type="caution">
    <text evidence="2">The sequence shown here is derived from an EMBL/GenBank/DDBJ whole genome shotgun (WGS) entry which is preliminary data.</text>
</comment>
<proteinExistence type="predicted"/>
<dbReference type="InterPro" id="IPR013446">
    <property type="entry name" value="G1P_cyt_trans-like"/>
</dbReference>
<dbReference type="InterPro" id="IPR029044">
    <property type="entry name" value="Nucleotide-diphossugar_trans"/>
</dbReference>
<dbReference type="GO" id="GO:0047343">
    <property type="term" value="F:glucose-1-phosphate cytidylyltransferase activity"/>
    <property type="evidence" value="ECO:0007669"/>
    <property type="project" value="InterPro"/>
</dbReference>